<dbReference type="GO" id="GO:0046872">
    <property type="term" value="F:metal ion binding"/>
    <property type="evidence" value="ECO:0007669"/>
    <property type="project" value="UniProtKB-KW"/>
</dbReference>
<evidence type="ECO:0000256" key="3">
    <source>
        <dbReference type="ARBA" id="ARBA00022723"/>
    </source>
</evidence>
<evidence type="ECO:0000256" key="6">
    <source>
        <dbReference type="PROSITE-ProRule" id="PRU00433"/>
    </source>
</evidence>
<evidence type="ECO:0000313" key="9">
    <source>
        <dbReference type="Proteomes" id="UP000190675"/>
    </source>
</evidence>
<dbReference type="PRINTS" id="PR00604">
    <property type="entry name" value="CYTCHRMECIAB"/>
</dbReference>
<proteinExistence type="predicted"/>
<sequence length="124" mass="13184">MGLGFCSATATVGVASAQMSLPAAKPADGAALFKQQCATCHTTNASDPPRQGPTLFNIVGRGAGTAEGFRYSAGFATAKFEWDEQRLDAWLTDPQAMIPGAVMPYKQSRSEIRTAIVSYLEELH</sequence>
<gene>
    <name evidence="8" type="ORF">SAMN05444169_3627</name>
</gene>
<dbReference type="EMBL" id="LT670818">
    <property type="protein sequence ID" value="SHG67756.1"/>
    <property type="molecule type" value="Genomic_DNA"/>
</dbReference>
<evidence type="ECO:0000256" key="1">
    <source>
        <dbReference type="ARBA" id="ARBA00022448"/>
    </source>
</evidence>
<dbReference type="InterPro" id="IPR002327">
    <property type="entry name" value="Cyt_c_1A/1B"/>
</dbReference>
<dbReference type="Pfam" id="PF00034">
    <property type="entry name" value="Cytochrom_C"/>
    <property type="match status" value="1"/>
</dbReference>
<feature type="domain" description="Cytochrome c" evidence="7">
    <location>
        <begin position="24"/>
        <end position="124"/>
    </location>
</feature>
<protein>
    <submittedName>
        <fullName evidence="8">Cytochrome c</fullName>
    </submittedName>
</protein>
<dbReference type="Gene3D" id="1.10.760.10">
    <property type="entry name" value="Cytochrome c-like domain"/>
    <property type="match status" value="1"/>
</dbReference>
<accession>A0A1M5LS06</accession>
<dbReference type="InterPro" id="IPR036909">
    <property type="entry name" value="Cyt_c-like_dom_sf"/>
</dbReference>
<evidence type="ECO:0000256" key="2">
    <source>
        <dbReference type="ARBA" id="ARBA00022617"/>
    </source>
</evidence>
<dbReference type="PROSITE" id="PS51007">
    <property type="entry name" value="CYTC"/>
    <property type="match status" value="1"/>
</dbReference>
<reference evidence="8 9" key="1">
    <citation type="submission" date="2016-11" db="EMBL/GenBank/DDBJ databases">
        <authorList>
            <person name="Jaros S."/>
            <person name="Januszkiewicz K."/>
            <person name="Wedrychowicz H."/>
        </authorList>
    </citation>
    <scope>NUCLEOTIDE SEQUENCE [LARGE SCALE GENOMIC DNA]</scope>
    <source>
        <strain evidence="8 9">GAS242</strain>
    </source>
</reference>
<evidence type="ECO:0000259" key="7">
    <source>
        <dbReference type="PROSITE" id="PS51007"/>
    </source>
</evidence>
<keyword evidence="1" id="KW-0813">Transport</keyword>
<dbReference type="Proteomes" id="UP000190675">
    <property type="component" value="Chromosome I"/>
</dbReference>
<keyword evidence="2 6" id="KW-0349">Heme</keyword>
<keyword evidence="5 6" id="KW-0408">Iron</keyword>
<dbReference type="SUPFAM" id="SSF46626">
    <property type="entry name" value="Cytochrome c"/>
    <property type="match status" value="1"/>
</dbReference>
<keyword evidence="3 6" id="KW-0479">Metal-binding</keyword>
<organism evidence="8 9">
    <name type="scientific">Bradyrhizobium erythrophlei</name>
    <dbReference type="NCBI Taxonomy" id="1437360"/>
    <lineage>
        <taxon>Bacteria</taxon>
        <taxon>Pseudomonadati</taxon>
        <taxon>Pseudomonadota</taxon>
        <taxon>Alphaproteobacteria</taxon>
        <taxon>Hyphomicrobiales</taxon>
        <taxon>Nitrobacteraceae</taxon>
        <taxon>Bradyrhizobium</taxon>
    </lineage>
</organism>
<dbReference type="GO" id="GO:0020037">
    <property type="term" value="F:heme binding"/>
    <property type="evidence" value="ECO:0007669"/>
    <property type="project" value="InterPro"/>
</dbReference>
<dbReference type="GO" id="GO:0009055">
    <property type="term" value="F:electron transfer activity"/>
    <property type="evidence" value="ECO:0007669"/>
    <property type="project" value="InterPro"/>
</dbReference>
<evidence type="ECO:0000256" key="4">
    <source>
        <dbReference type="ARBA" id="ARBA00022982"/>
    </source>
</evidence>
<evidence type="ECO:0000313" key="8">
    <source>
        <dbReference type="EMBL" id="SHG67756.1"/>
    </source>
</evidence>
<name>A0A1M5LS06_9BRAD</name>
<dbReference type="AlphaFoldDB" id="A0A1M5LS06"/>
<keyword evidence="4" id="KW-0249">Electron transport</keyword>
<dbReference type="InterPro" id="IPR009056">
    <property type="entry name" value="Cyt_c-like_dom"/>
</dbReference>
<dbReference type="PANTHER" id="PTHR11961">
    <property type="entry name" value="CYTOCHROME C"/>
    <property type="match status" value="1"/>
</dbReference>
<evidence type="ECO:0000256" key="5">
    <source>
        <dbReference type="ARBA" id="ARBA00023004"/>
    </source>
</evidence>